<protein>
    <submittedName>
        <fullName evidence="1">Uncharacterized protein</fullName>
    </submittedName>
</protein>
<evidence type="ECO:0000313" key="1">
    <source>
        <dbReference type="EMBL" id="GFQ07305.1"/>
    </source>
</evidence>
<sequence length="291" mass="32607">MGMDVVDINKVIDPSLSEMSGDTRLVQINNVHAHQGYTWRPIFSMVRYMDFSIHVYHIRQFISAPDAESSLVDKGKSPRRVPVQLLISDDVIDLGTVVGLMRKGTVVAVLLLSWGSDLLYIFSRTRFKLSSDGYETRIPAAIQGFLFGKPWLVEDEEAGVLFFSVSLSSFSSSGQNYSDLGFADAYIKGDFTFVDKKKISCQPFHVTYSQNGVEYYYLKQKKGMVDTVAFHIHVCCFHVVCCVITLALSRVKVHRGLVLQGTRIEKEKALKKLKIAIISSLMGLDPKPGNH</sequence>
<dbReference type="Proteomes" id="UP000653305">
    <property type="component" value="Unassembled WGS sequence"/>
</dbReference>
<reference evidence="1" key="1">
    <citation type="submission" date="2020-07" db="EMBL/GenBank/DDBJ databases">
        <title>Ethylene signaling mediates host invasion by parasitic plants.</title>
        <authorList>
            <person name="Yoshida S."/>
        </authorList>
    </citation>
    <scope>NUCLEOTIDE SEQUENCE</scope>
    <source>
        <strain evidence="1">Okayama</strain>
    </source>
</reference>
<comment type="caution">
    <text evidence="1">The sequence shown here is derived from an EMBL/GenBank/DDBJ whole genome shotgun (WGS) entry which is preliminary data.</text>
</comment>
<name>A0A830DG28_9LAMI</name>
<dbReference type="AlphaFoldDB" id="A0A830DG28"/>
<keyword evidence="2" id="KW-1185">Reference proteome</keyword>
<proteinExistence type="predicted"/>
<evidence type="ECO:0000313" key="2">
    <source>
        <dbReference type="Proteomes" id="UP000653305"/>
    </source>
</evidence>
<accession>A0A830DG28</accession>
<gene>
    <name evidence="1" type="ORF">PHJA_002874600</name>
</gene>
<organism evidence="1 2">
    <name type="scientific">Phtheirospermum japonicum</name>
    <dbReference type="NCBI Taxonomy" id="374723"/>
    <lineage>
        <taxon>Eukaryota</taxon>
        <taxon>Viridiplantae</taxon>
        <taxon>Streptophyta</taxon>
        <taxon>Embryophyta</taxon>
        <taxon>Tracheophyta</taxon>
        <taxon>Spermatophyta</taxon>
        <taxon>Magnoliopsida</taxon>
        <taxon>eudicotyledons</taxon>
        <taxon>Gunneridae</taxon>
        <taxon>Pentapetalae</taxon>
        <taxon>asterids</taxon>
        <taxon>lamiids</taxon>
        <taxon>Lamiales</taxon>
        <taxon>Orobanchaceae</taxon>
        <taxon>Orobanchaceae incertae sedis</taxon>
        <taxon>Phtheirospermum</taxon>
    </lineage>
</organism>
<dbReference type="EMBL" id="BMAC01001462">
    <property type="protein sequence ID" value="GFQ07305.1"/>
    <property type="molecule type" value="Genomic_DNA"/>
</dbReference>